<dbReference type="AlphaFoldDB" id="A0A921KNY5"/>
<keyword evidence="3" id="KW-0813">Transport</keyword>
<dbReference type="GO" id="GO:0022857">
    <property type="term" value="F:transmembrane transporter activity"/>
    <property type="evidence" value="ECO:0007669"/>
    <property type="project" value="InterPro"/>
</dbReference>
<comment type="caution">
    <text evidence="10">The sequence shown here is derived from an EMBL/GenBank/DDBJ whole genome shotgun (WGS) entry which is preliminary data.</text>
</comment>
<evidence type="ECO:0000256" key="3">
    <source>
        <dbReference type="ARBA" id="ARBA00022448"/>
    </source>
</evidence>
<evidence type="ECO:0000256" key="9">
    <source>
        <dbReference type="SAM" id="Phobius"/>
    </source>
</evidence>
<gene>
    <name evidence="10" type="ORF">K8U72_10145</name>
</gene>
<feature type="transmembrane region" description="Helical" evidence="9">
    <location>
        <begin position="438"/>
        <end position="460"/>
    </location>
</feature>
<feature type="transmembrane region" description="Helical" evidence="9">
    <location>
        <begin position="89"/>
        <end position="109"/>
    </location>
</feature>
<proteinExistence type="inferred from homology"/>
<evidence type="ECO:0000256" key="4">
    <source>
        <dbReference type="ARBA" id="ARBA00022475"/>
    </source>
</evidence>
<organism evidence="10 11">
    <name type="scientific">Thermophilibacter provencensis</name>
    <dbReference type="NCBI Taxonomy" id="1852386"/>
    <lineage>
        <taxon>Bacteria</taxon>
        <taxon>Bacillati</taxon>
        <taxon>Actinomycetota</taxon>
        <taxon>Coriobacteriia</taxon>
        <taxon>Coriobacteriales</taxon>
        <taxon>Atopobiaceae</taxon>
        <taxon>Thermophilibacter</taxon>
    </lineage>
</organism>
<reference evidence="10" key="1">
    <citation type="journal article" date="2021" name="PeerJ">
        <title>Extensive microbial diversity within the chicken gut microbiome revealed by metagenomics and culture.</title>
        <authorList>
            <person name="Gilroy R."/>
            <person name="Ravi A."/>
            <person name="Getino M."/>
            <person name="Pursley I."/>
            <person name="Horton D.L."/>
            <person name="Alikhan N.F."/>
            <person name="Baker D."/>
            <person name="Gharbi K."/>
            <person name="Hall N."/>
            <person name="Watson M."/>
            <person name="Adriaenssens E.M."/>
            <person name="Foster-Nyarko E."/>
            <person name="Jarju S."/>
            <person name="Secka A."/>
            <person name="Antonio M."/>
            <person name="Oren A."/>
            <person name="Chaudhuri R.R."/>
            <person name="La Ragione R."/>
            <person name="Hildebrand F."/>
            <person name="Pallen M.J."/>
        </authorList>
    </citation>
    <scope>NUCLEOTIDE SEQUENCE</scope>
    <source>
        <strain evidence="10">CHK124-7917</strain>
    </source>
</reference>
<dbReference type="Pfam" id="PF02028">
    <property type="entry name" value="BCCT"/>
    <property type="match status" value="1"/>
</dbReference>
<feature type="transmembrane region" description="Helical" evidence="9">
    <location>
        <begin position="138"/>
        <end position="161"/>
    </location>
</feature>
<feature type="transmembrane region" description="Helical" evidence="9">
    <location>
        <begin position="346"/>
        <end position="364"/>
    </location>
</feature>
<feature type="transmembrane region" description="Helical" evidence="9">
    <location>
        <begin position="226"/>
        <end position="242"/>
    </location>
</feature>
<dbReference type="RefSeq" id="WP_274959688.1">
    <property type="nucleotide sequence ID" value="NZ_DYWQ01000155.1"/>
</dbReference>
<feature type="compositionally biased region" description="Basic and acidic residues" evidence="8">
    <location>
        <begin position="507"/>
        <end position="522"/>
    </location>
</feature>
<feature type="transmembrane region" description="Helical" evidence="9">
    <location>
        <begin position="397"/>
        <end position="417"/>
    </location>
</feature>
<reference evidence="10" key="2">
    <citation type="submission" date="2021-09" db="EMBL/GenBank/DDBJ databases">
        <authorList>
            <person name="Gilroy R."/>
        </authorList>
    </citation>
    <scope>NUCLEOTIDE SEQUENCE</scope>
    <source>
        <strain evidence="10">CHK124-7917</strain>
    </source>
</reference>
<evidence type="ECO:0000256" key="5">
    <source>
        <dbReference type="ARBA" id="ARBA00022692"/>
    </source>
</evidence>
<comment type="similarity">
    <text evidence="2">Belongs to the BCCT transporter (TC 2.A.15) family.</text>
</comment>
<feature type="transmembrane region" description="Helical" evidence="9">
    <location>
        <begin position="466"/>
        <end position="486"/>
    </location>
</feature>
<evidence type="ECO:0000256" key="6">
    <source>
        <dbReference type="ARBA" id="ARBA00022989"/>
    </source>
</evidence>
<keyword evidence="7 9" id="KW-0472">Membrane</keyword>
<keyword evidence="4" id="KW-1003">Cell membrane</keyword>
<dbReference type="GO" id="GO:0005886">
    <property type="term" value="C:plasma membrane"/>
    <property type="evidence" value="ECO:0007669"/>
    <property type="project" value="UniProtKB-SubCell"/>
</dbReference>
<feature type="transmembrane region" description="Helical" evidence="9">
    <location>
        <begin position="49"/>
        <end position="68"/>
    </location>
</feature>
<dbReference type="PANTHER" id="PTHR30047:SF7">
    <property type="entry name" value="HIGH-AFFINITY CHOLINE TRANSPORT PROTEIN"/>
    <property type="match status" value="1"/>
</dbReference>
<evidence type="ECO:0000256" key="1">
    <source>
        <dbReference type="ARBA" id="ARBA00004651"/>
    </source>
</evidence>
<comment type="subcellular location">
    <subcellularLocation>
        <location evidence="1">Cell membrane</location>
        <topology evidence="1">Multi-pass membrane protein</topology>
    </subcellularLocation>
</comment>
<dbReference type="PANTHER" id="PTHR30047">
    <property type="entry name" value="HIGH-AFFINITY CHOLINE TRANSPORT PROTEIN-RELATED"/>
    <property type="match status" value="1"/>
</dbReference>
<evidence type="ECO:0000313" key="10">
    <source>
        <dbReference type="EMBL" id="HJF46121.1"/>
    </source>
</evidence>
<dbReference type="EMBL" id="DYWQ01000155">
    <property type="protein sequence ID" value="HJF46121.1"/>
    <property type="molecule type" value="Genomic_DNA"/>
</dbReference>
<sequence>MRAFLADTTAVFWISLALSAAIVLAGLLVPNELLSLTTWLRDLISAQLGWYYLLLVSAILFFCLFLILSPIGRIHLGEPDSVPEHSRGSWIAMLFSAGMGIGLIFYGAYEPLSHYALNAPEAEVGSLDALRDAMKYSFFHWGFSAWAIYGVVALALAYFTFRKKERALLSVTLKPLFGARMDGPAGRVVDATAEFATVISVAASLGFGAMQIAGGLNFLFGVPRTPLLEIAIVVVATALYVASATSGVNSGVKLLSNLNMVLAAALVCACLLLGPTSQIMNAMVSAVGAYLQDLVRMSFRAAAYDVAQHAWIERWTVFYWAWWLAGAPFTGAFIARVSRGRTIREFLLTVIVVPSVVGMVWFSTMGTLSTGAEIGGAGVSGLAVEEVLFGTLAQYPLGPALSIVAIVLVFSFFVTSADSATYVMGSLSEGGSLRPHRPTLVVCGLLVSLIATILLLGGGLDALQNVVIIFALPFSVVVLLMMVALYRELDHERRMMGLFITPDAVPERGRPYRSYEDGDPRRGSTSGRPSSK</sequence>
<feature type="compositionally biased region" description="Low complexity" evidence="8">
    <location>
        <begin position="523"/>
        <end position="532"/>
    </location>
</feature>
<dbReference type="InterPro" id="IPR000060">
    <property type="entry name" value="BCCT_transptr"/>
</dbReference>
<evidence type="ECO:0000313" key="11">
    <source>
        <dbReference type="Proteomes" id="UP000697330"/>
    </source>
</evidence>
<dbReference type="Proteomes" id="UP000697330">
    <property type="component" value="Unassembled WGS sequence"/>
</dbReference>
<feature type="transmembrane region" description="Helical" evidence="9">
    <location>
        <begin position="195"/>
        <end position="220"/>
    </location>
</feature>
<feature type="transmembrane region" description="Helical" evidence="9">
    <location>
        <begin position="254"/>
        <end position="274"/>
    </location>
</feature>
<protein>
    <submittedName>
        <fullName evidence="10">BCCT family transporter</fullName>
    </submittedName>
</protein>
<keyword evidence="5 9" id="KW-0812">Transmembrane</keyword>
<accession>A0A921KNY5</accession>
<feature type="transmembrane region" description="Helical" evidence="9">
    <location>
        <begin position="12"/>
        <end position="29"/>
    </location>
</feature>
<name>A0A921KNY5_9ACTN</name>
<evidence type="ECO:0000256" key="8">
    <source>
        <dbReference type="SAM" id="MobiDB-lite"/>
    </source>
</evidence>
<dbReference type="NCBIfam" id="TIGR00842">
    <property type="entry name" value="bcct"/>
    <property type="match status" value="1"/>
</dbReference>
<evidence type="ECO:0000256" key="2">
    <source>
        <dbReference type="ARBA" id="ARBA00005658"/>
    </source>
</evidence>
<evidence type="ECO:0000256" key="7">
    <source>
        <dbReference type="ARBA" id="ARBA00023136"/>
    </source>
</evidence>
<keyword evidence="6 9" id="KW-1133">Transmembrane helix</keyword>
<feature type="region of interest" description="Disordered" evidence="8">
    <location>
        <begin position="507"/>
        <end position="532"/>
    </location>
</feature>
<feature type="transmembrane region" description="Helical" evidence="9">
    <location>
        <begin position="317"/>
        <end position="334"/>
    </location>
</feature>